<dbReference type="Gene3D" id="2.40.10.270">
    <property type="entry name" value="Bacteriophage SPP1 head-tail adaptor protein"/>
    <property type="match status" value="1"/>
</dbReference>
<dbReference type="NCBIfam" id="TIGR01563">
    <property type="entry name" value="gp16_SPP1"/>
    <property type="match status" value="1"/>
</dbReference>
<name>A0A2B3TTT6_BACCE</name>
<dbReference type="Proteomes" id="UP000224076">
    <property type="component" value="Unassembled WGS sequence"/>
</dbReference>
<evidence type="ECO:0000313" key="1">
    <source>
        <dbReference type="EMBL" id="PFU40148.1"/>
    </source>
</evidence>
<sequence>MMNPGELKNRLIIQKVTTGEDENGFPIEIIEDIYKLRCKYKTVSTREYISANHEITALTYKFICRKHEIDSEMYVVFKDREFDIKHVHEFEDEMFVEITATVRE</sequence>
<dbReference type="RefSeq" id="WP_098666096.1">
    <property type="nucleotide sequence ID" value="NZ_NVDG01000033.1"/>
</dbReference>
<dbReference type="InterPro" id="IPR008767">
    <property type="entry name" value="Phage_SPP1_head-tail_adaptor"/>
</dbReference>
<dbReference type="AlphaFoldDB" id="A0A2B3TTT6"/>
<protein>
    <recommendedName>
        <fullName evidence="3">Head-tail adaptor protein</fullName>
    </recommendedName>
</protein>
<accession>A0A2B3TTT6</accession>
<reference evidence="1 2" key="1">
    <citation type="submission" date="2017-09" db="EMBL/GenBank/DDBJ databases">
        <title>Large-scale bioinformatics analysis of Bacillus genomes uncovers conserved roles of natural products in bacterial physiology.</title>
        <authorList>
            <consortium name="Agbiome Team Llc"/>
            <person name="Bleich R.M."/>
            <person name="Grubbs K.J."/>
            <person name="Santa Maria K.C."/>
            <person name="Allen S.E."/>
            <person name="Farag S."/>
            <person name="Shank E.A."/>
            <person name="Bowers A."/>
        </authorList>
    </citation>
    <scope>NUCLEOTIDE SEQUENCE [LARGE SCALE GENOMIC DNA]</scope>
    <source>
        <strain evidence="1 2">AFS061806</strain>
    </source>
</reference>
<evidence type="ECO:0000313" key="2">
    <source>
        <dbReference type="Proteomes" id="UP000224076"/>
    </source>
</evidence>
<dbReference type="Pfam" id="PF05521">
    <property type="entry name" value="Phage_HCP"/>
    <property type="match status" value="1"/>
</dbReference>
<evidence type="ECO:0008006" key="3">
    <source>
        <dbReference type="Google" id="ProtNLM"/>
    </source>
</evidence>
<gene>
    <name evidence="1" type="ORF">COK86_20355</name>
</gene>
<dbReference type="InterPro" id="IPR038666">
    <property type="entry name" value="SSP1_head-tail_sf"/>
</dbReference>
<proteinExistence type="predicted"/>
<comment type="caution">
    <text evidence="1">The sequence shown here is derived from an EMBL/GenBank/DDBJ whole genome shotgun (WGS) entry which is preliminary data.</text>
</comment>
<dbReference type="EMBL" id="NVDG01000033">
    <property type="protein sequence ID" value="PFU40148.1"/>
    <property type="molecule type" value="Genomic_DNA"/>
</dbReference>
<organism evidence="1 2">
    <name type="scientific">Bacillus cereus</name>
    <dbReference type="NCBI Taxonomy" id="1396"/>
    <lineage>
        <taxon>Bacteria</taxon>
        <taxon>Bacillati</taxon>
        <taxon>Bacillota</taxon>
        <taxon>Bacilli</taxon>
        <taxon>Bacillales</taxon>
        <taxon>Bacillaceae</taxon>
        <taxon>Bacillus</taxon>
        <taxon>Bacillus cereus group</taxon>
    </lineage>
</organism>